<accession>A0AAU9J0Y7</accession>
<sequence>MDSFLTSQASFSDCNSSFEHILLHPYELRNSREIRMSQNLTSINNDPDESIIEDFYKSFLRTFFSENKIRQSETTVTEKEFEALLEKYHKYDKIIGEPEKMENKDESEYFTPENCYHFVPEEFFNPKFKILPHLKINEEEAEELNLYLDCTDLSVFHKMRENWEDIMDSIKIMQSLITEVSGCLENLHHLNASSNAFLNKIESRYLRLFFLKRRLNNIKAAQESLKLIAAVKETQPTIQQLLKFSHYSLATQLIIKIQETISSKLKNQKSIKKEEPLEENILNETLSLSDLKQMADIVQEFSIIWKNISNDKSNEVLEQFQNFLQNWDIKKSPDIPDTLDNLHNFPNPSQEVQNHI</sequence>
<gene>
    <name evidence="7" type="ORF">BSTOLATCC_MIC18850</name>
</gene>
<proteinExistence type="inferred from homology"/>
<evidence type="ECO:0000256" key="3">
    <source>
        <dbReference type="ARBA" id="ARBA00022448"/>
    </source>
</evidence>
<dbReference type="GO" id="GO:0019905">
    <property type="term" value="F:syntaxin binding"/>
    <property type="evidence" value="ECO:0007669"/>
    <property type="project" value="TreeGrafter"/>
</dbReference>
<protein>
    <recommendedName>
        <fullName evidence="9">Vacuolar protein sorting-associated protein 54 N-terminal domain-containing protein</fullName>
    </recommendedName>
</protein>
<dbReference type="InterPro" id="IPR039745">
    <property type="entry name" value="Vps54"/>
</dbReference>
<evidence type="ECO:0000256" key="1">
    <source>
        <dbReference type="ARBA" id="ARBA00004601"/>
    </source>
</evidence>
<evidence type="ECO:0008006" key="9">
    <source>
        <dbReference type="Google" id="ProtNLM"/>
    </source>
</evidence>
<dbReference type="PANTHER" id="PTHR12965">
    <property type="entry name" value="VACUOLAR PROTEIN SORTING 54"/>
    <property type="match status" value="1"/>
</dbReference>
<dbReference type="GO" id="GO:0015031">
    <property type="term" value="P:protein transport"/>
    <property type="evidence" value="ECO:0007669"/>
    <property type="project" value="UniProtKB-KW"/>
</dbReference>
<dbReference type="GO" id="GO:0005829">
    <property type="term" value="C:cytosol"/>
    <property type="evidence" value="ECO:0007669"/>
    <property type="project" value="GOC"/>
</dbReference>
<name>A0AAU9J0Y7_9CILI</name>
<reference evidence="7" key="1">
    <citation type="submission" date="2021-09" db="EMBL/GenBank/DDBJ databases">
        <authorList>
            <consortium name="AG Swart"/>
            <person name="Singh M."/>
            <person name="Singh A."/>
            <person name="Seah K."/>
            <person name="Emmerich C."/>
        </authorList>
    </citation>
    <scope>NUCLEOTIDE SEQUENCE</scope>
    <source>
        <strain evidence="7">ATCC30299</strain>
    </source>
</reference>
<keyword evidence="5" id="KW-0333">Golgi apparatus</keyword>
<organism evidence="7 8">
    <name type="scientific">Blepharisma stoltei</name>
    <dbReference type="NCBI Taxonomy" id="1481888"/>
    <lineage>
        <taxon>Eukaryota</taxon>
        <taxon>Sar</taxon>
        <taxon>Alveolata</taxon>
        <taxon>Ciliophora</taxon>
        <taxon>Postciliodesmatophora</taxon>
        <taxon>Heterotrichea</taxon>
        <taxon>Heterotrichida</taxon>
        <taxon>Blepharismidae</taxon>
        <taxon>Blepharisma</taxon>
    </lineage>
</organism>
<keyword evidence="4" id="KW-0653">Protein transport</keyword>
<comment type="caution">
    <text evidence="7">The sequence shown here is derived from an EMBL/GenBank/DDBJ whole genome shotgun (WGS) entry which is preliminary data.</text>
</comment>
<evidence type="ECO:0000313" key="8">
    <source>
        <dbReference type="Proteomes" id="UP001162131"/>
    </source>
</evidence>
<keyword evidence="6" id="KW-0175">Coiled coil</keyword>
<evidence type="ECO:0000256" key="5">
    <source>
        <dbReference type="ARBA" id="ARBA00023034"/>
    </source>
</evidence>
<dbReference type="PANTHER" id="PTHR12965:SF0">
    <property type="entry name" value="VACUOLAR PROTEIN SORTING-ASSOCIATED PROTEIN 54"/>
    <property type="match status" value="1"/>
</dbReference>
<dbReference type="GO" id="GO:0042147">
    <property type="term" value="P:retrograde transport, endosome to Golgi"/>
    <property type="evidence" value="ECO:0007669"/>
    <property type="project" value="InterPro"/>
</dbReference>
<comment type="subcellular location">
    <subcellularLocation>
        <location evidence="1">Golgi apparatus</location>
        <location evidence="1">trans-Golgi network</location>
    </subcellularLocation>
</comment>
<keyword evidence="8" id="KW-1185">Reference proteome</keyword>
<evidence type="ECO:0000256" key="2">
    <source>
        <dbReference type="ARBA" id="ARBA00009150"/>
    </source>
</evidence>
<dbReference type="AlphaFoldDB" id="A0AAU9J0Y7"/>
<evidence type="ECO:0000256" key="4">
    <source>
        <dbReference type="ARBA" id="ARBA00022927"/>
    </source>
</evidence>
<evidence type="ECO:0000256" key="6">
    <source>
        <dbReference type="ARBA" id="ARBA00023054"/>
    </source>
</evidence>
<evidence type="ECO:0000313" key="7">
    <source>
        <dbReference type="EMBL" id="CAG9317607.1"/>
    </source>
</evidence>
<dbReference type="GO" id="GO:0000938">
    <property type="term" value="C:GARP complex"/>
    <property type="evidence" value="ECO:0007669"/>
    <property type="project" value="InterPro"/>
</dbReference>
<dbReference type="Proteomes" id="UP001162131">
    <property type="component" value="Unassembled WGS sequence"/>
</dbReference>
<dbReference type="GO" id="GO:0006896">
    <property type="term" value="P:Golgi to vacuole transport"/>
    <property type="evidence" value="ECO:0007669"/>
    <property type="project" value="TreeGrafter"/>
</dbReference>
<dbReference type="EMBL" id="CAJZBQ010000018">
    <property type="protein sequence ID" value="CAG9317607.1"/>
    <property type="molecule type" value="Genomic_DNA"/>
</dbReference>
<comment type="similarity">
    <text evidence="2">Belongs to the VPS54 family.</text>
</comment>
<keyword evidence="3" id="KW-0813">Transport</keyword>